<dbReference type="Gene3D" id="1.10.3210.10">
    <property type="entry name" value="Hypothetical protein af1432"/>
    <property type="match status" value="1"/>
</dbReference>
<dbReference type="AlphaFoldDB" id="I4ED65"/>
<dbReference type="OrthoDB" id="247014at2"/>
<dbReference type="RefSeq" id="WP_008474847.1">
    <property type="nucleotide sequence ID" value="NZ_CAGS01000046.1"/>
</dbReference>
<evidence type="ECO:0000313" key="3">
    <source>
        <dbReference type="EMBL" id="CCF82627.1"/>
    </source>
</evidence>
<keyword evidence="4" id="KW-1185">Reference proteome</keyword>
<gene>
    <name evidence="3" type="ORF">NITHO_140009</name>
</gene>
<dbReference type="SUPFAM" id="SSF109604">
    <property type="entry name" value="HD-domain/PDEase-like"/>
    <property type="match status" value="1"/>
</dbReference>
<sequence length="297" mass="32887">MSEQHPEATPMSGREDDGTRLTEPVVPAAPASGSVSQHPADLIRLPVRHNPTLQRVLEAINADEDLHTIWRCQNIIAVDRLGMTDHGPVHMQIVANIALRLLRLLFAKGIEPNIMRDYGLSQEDAEVVIVLGALLHDTGMSIHRDDHELMSLFVALPKLQELLRDIYPVRQRRVVVSETLHAIITHRSGSRPLTLEAGIVRLADALDMTHGRSRIPFETGHLDIHSVSAQAIENVEISPGTEKAIRIAIHMSNAAGMFQIDALLREKLKGSGLEPHVEVVADIAGEADKRLFERIEF</sequence>
<dbReference type="InterPro" id="IPR003607">
    <property type="entry name" value="HD/PDEase_dom"/>
</dbReference>
<dbReference type="PANTHER" id="PTHR40517:SF1">
    <property type="entry name" value="METAL-DEPENDENT PHOSPHOHYDROLASE, HD SUPERFAMILY-RELATED"/>
    <property type="match status" value="1"/>
</dbReference>
<dbReference type="PANTHER" id="PTHR40517">
    <property type="entry name" value="METAL-DEPENDENT PHOSPHOHYDROLASE, HD SUPERFAMILY-RELATED"/>
    <property type="match status" value="1"/>
</dbReference>
<dbReference type="EMBL" id="CAGS01000046">
    <property type="protein sequence ID" value="CCF82627.1"/>
    <property type="molecule type" value="Genomic_DNA"/>
</dbReference>
<feature type="region of interest" description="Disordered" evidence="1">
    <location>
        <begin position="1"/>
        <end position="37"/>
    </location>
</feature>
<comment type="caution">
    <text evidence="3">The sequence shown here is derived from an EMBL/GenBank/DDBJ whole genome shotgun (WGS) entry which is preliminary data.</text>
</comment>
<evidence type="ECO:0000313" key="4">
    <source>
        <dbReference type="Proteomes" id="UP000004221"/>
    </source>
</evidence>
<reference evidence="3 4" key="1">
    <citation type="journal article" date="2012" name="ISME J.">
        <title>Nitrification expanded: discovery, physiology and genomics of a nitrite-oxidizing bacterium from the phylum Chloroflexi.</title>
        <authorList>
            <person name="Sorokin D.Y."/>
            <person name="Lucker S."/>
            <person name="Vejmelkova D."/>
            <person name="Kostrikina N.A."/>
            <person name="Kleerebezem R."/>
            <person name="Rijpstra W.I."/>
            <person name="Damste J.S."/>
            <person name="Le Paslier D."/>
            <person name="Muyzer G."/>
            <person name="Wagner M."/>
            <person name="van Loosdrecht M.C."/>
            <person name="Daims H."/>
        </authorList>
    </citation>
    <scope>NUCLEOTIDE SEQUENCE [LARGE SCALE GENOMIC DNA]</scope>
    <source>
        <strain evidence="4">none</strain>
    </source>
</reference>
<accession>I4ED65</accession>
<protein>
    <recommendedName>
        <fullName evidence="2">HD/PDEase domain-containing protein</fullName>
    </recommendedName>
</protein>
<dbReference type="Proteomes" id="UP000004221">
    <property type="component" value="Unassembled WGS sequence"/>
</dbReference>
<proteinExistence type="predicted"/>
<evidence type="ECO:0000259" key="2">
    <source>
        <dbReference type="SMART" id="SM00471"/>
    </source>
</evidence>
<dbReference type="InterPro" id="IPR039967">
    <property type="entry name" value="MJ1020-like"/>
</dbReference>
<dbReference type="Pfam" id="PF01966">
    <property type="entry name" value="HD"/>
    <property type="match status" value="1"/>
</dbReference>
<dbReference type="SMART" id="SM00471">
    <property type="entry name" value="HDc"/>
    <property type="match status" value="1"/>
</dbReference>
<name>I4ED65_9BACT</name>
<feature type="domain" description="HD/PDEase" evidence="2">
    <location>
        <begin position="83"/>
        <end position="218"/>
    </location>
</feature>
<evidence type="ECO:0000256" key="1">
    <source>
        <dbReference type="SAM" id="MobiDB-lite"/>
    </source>
</evidence>
<dbReference type="InterPro" id="IPR006674">
    <property type="entry name" value="HD_domain"/>
</dbReference>
<organism evidence="3 4">
    <name type="scientific">Nitrolancea hollandica Lb</name>
    <dbReference type="NCBI Taxonomy" id="1129897"/>
    <lineage>
        <taxon>Bacteria</taxon>
        <taxon>Pseudomonadati</taxon>
        <taxon>Thermomicrobiota</taxon>
        <taxon>Thermomicrobia</taxon>
        <taxon>Sphaerobacterales</taxon>
        <taxon>Sphaerobacterineae</taxon>
        <taxon>Sphaerobacteraceae</taxon>
        <taxon>Nitrolancea</taxon>
    </lineage>
</organism>
<dbReference type="CDD" id="cd00077">
    <property type="entry name" value="HDc"/>
    <property type="match status" value="1"/>
</dbReference>